<accession>A0A8H7JA41</accession>
<reference evidence="2" key="2">
    <citation type="submission" date="2020-09" db="EMBL/GenBank/DDBJ databases">
        <title>Reference genome assembly for Australian Ascochyta lentis isolate Al4.</title>
        <authorList>
            <person name="Lee R.C."/>
            <person name="Farfan-Caceres L.M."/>
            <person name="Debler J.W."/>
            <person name="Williams A.H."/>
            <person name="Henares B.M."/>
        </authorList>
    </citation>
    <scope>NUCLEOTIDE SEQUENCE</scope>
    <source>
        <strain evidence="2">Al4</strain>
    </source>
</reference>
<dbReference type="Proteomes" id="UP000651452">
    <property type="component" value="Unassembled WGS sequence"/>
</dbReference>
<evidence type="ECO:0000313" key="3">
    <source>
        <dbReference type="Proteomes" id="UP000651452"/>
    </source>
</evidence>
<organism evidence="2 3">
    <name type="scientific">Ascochyta lentis</name>
    <dbReference type="NCBI Taxonomy" id="205686"/>
    <lineage>
        <taxon>Eukaryota</taxon>
        <taxon>Fungi</taxon>
        <taxon>Dikarya</taxon>
        <taxon>Ascomycota</taxon>
        <taxon>Pezizomycotina</taxon>
        <taxon>Dothideomycetes</taxon>
        <taxon>Pleosporomycetidae</taxon>
        <taxon>Pleosporales</taxon>
        <taxon>Pleosporineae</taxon>
        <taxon>Didymellaceae</taxon>
        <taxon>Ascochyta</taxon>
    </lineage>
</organism>
<protein>
    <submittedName>
        <fullName evidence="2">Uncharacterized protein</fullName>
    </submittedName>
</protein>
<gene>
    <name evidence="2" type="ORF">EKO04_001452</name>
</gene>
<evidence type="ECO:0000313" key="2">
    <source>
        <dbReference type="EMBL" id="KAF9700699.1"/>
    </source>
</evidence>
<feature type="region of interest" description="Disordered" evidence="1">
    <location>
        <begin position="1"/>
        <end position="69"/>
    </location>
</feature>
<feature type="region of interest" description="Disordered" evidence="1">
    <location>
        <begin position="280"/>
        <end position="299"/>
    </location>
</feature>
<feature type="compositionally biased region" description="Low complexity" evidence="1">
    <location>
        <begin position="371"/>
        <end position="383"/>
    </location>
</feature>
<feature type="compositionally biased region" description="Acidic residues" evidence="1">
    <location>
        <begin position="280"/>
        <end position="293"/>
    </location>
</feature>
<reference evidence="2" key="1">
    <citation type="submission" date="2018-12" db="EMBL/GenBank/DDBJ databases">
        <authorList>
            <person name="Syme R.A."/>
            <person name="Farfan-Caceres L."/>
            <person name="Lichtenzveig J."/>
        </authorList>
    </citation>
    <scope>NUCLEOTIDE SEQUENCE</scope>
    <source>
        <strain evidence="2">Al4</strain>
    </source>
</reference>
<sequence length="432" mass="48639">MPPKRKHPNDGSIAHSSTTKRAKARPQTSARTATARRAPTGTQNASRTTATQTSASASKPAKSHIVPTIPRRTAVLGQRNESLLRLPCTNIKTGKDQEQHFQKRNASQIDWNNRRHIEDINSWSNQIYTRAALYVKQVEPWLPDEEAWIELYFHLCIAETRKRGIRQPRIKETWQTFLRFFADRELIGKDGEVVMREPRTNSAFSAKFRRFEELAERLQQCMRGKSGDIFMPDITEAKLDRFKEMKAEMAAKGLQKESAYAGENLPDWLAFFSRLPTERDIDDDEQDGEEQQLEDSGVAFVTVEEDIDAAATLISMASQPQSVRVSARRKRNTNNQENSPAAHSPRSTHSTAHTTPTPASQEIEGERMPDLSRSSLPPSSDGPRTPDSPSMIRGVSSNKTRHAALNTHVVYSDSGLTRHIIANDRNFALDGL</sequence>
<feature type="region of interest" description="Disordered" evidence="1">
    <location>
        <begin position="318"/>
        <end position="400"/>
    </location>
</feature>
<feature type="compositionally biased region" description="Low complexity" evidence="1">
    <location>
        <begin position="25"/>
        <end position="60"/>
    </location>
</feature>
<proteinExistence type="predicted"/>
<dbReference type="AlphaFoldDB" id="A0A8H7JA41"/>
<feature type="compositionally biased region" description="Low complexity" evidence="1">
    <location>
        <begin position="341"/>
        <end position="360"/>
    </location>
</feature>
<dbReference type="OrthoDB" id="3687991at2759"/>
<comment type="caution">
    <text evidence="2">The sequence shown here is derived from an EMBL/GenBank/DDBJ whole genome shotgun (WGS) entry which is preliminary data.</text>
</comment>
<name>A0A8H7JA41_9PLEO</name>
<evidence type="ECO:0000256" key="1">
    <source>
        <dbReference type="SAM" id="MobiDB-lite"/>
    </source>
</evidence>
<dbReference type="EMBL" id="RZGK01000003">
    <property type="protein sequence ID" value="KAF9700699.1"/>
    <property type="molecule type" value="Genomic_DNA"/>
</dbReference>
<keyword evidence="3" id="KW-1185">Reference proteome</keyword>